<evidence type="ECO:0000313" key="1">
    <source>
        <dbReference type="EMBL" id="MBP1046439.1"/>
    </source>
</evidence>
<dbReference type="Proteomes" id="UP000673375">
    <property type="component" value="Unassembled WGS sequence"/>
</dbReference>
<reference evidence="1 2" key="1">
    <citation type="submission" date="2020-12" db="EMBL/GenBank/DDBJ databases">
        <title>Vagococcus allomyrinae sp. nov. and Enterococcus lavae sp. nov., isolated from the larvae of Allomyrina dichotoma.</title>
        <authorList>
            <person name="Lee S.D."/>
        </authorList>
    </citation>
    <scope>NUCLEOTIDE SEQUENCE [LARGE SCALE GENOMIC DNA]</scope>
    <source>
        <strain evidence="1 2">BWM-S5</strain>
    </source>
</reference>
<proteinExistence type="predicted"/>
<sequence length="80" mass="8954">MNKIKLKSVIVLNNDTQNSLAASIGISPQTLSSKINERQGSEFTQTEIKTIKEKYSLSAEEVDEIFFNNFVSLKDTKQTA</sequence>
<dbReference type="EMBL" id="JAEDXU010000004">
    <property type="protein sequence ID" value="MBP1046439.1"/>
    <property type="molecule type" value="Genomic_DNA"/>
</dbReference>
<name>A0ABS4CII7_9ENTE</name>
<organism evidence="1 2">
    <name type="scientific">Enterococcus larvae</name>
    <dbReference type="NCBI Taxonomy" id="2794352"/>
    <lineage>
        <taxon>Bacteria</taxon>
        <taxon>Bacillati</taxon>
        <taxon>Bacillota</taxon>
        <taxon>Bacilli</taxon>
        <taxon>Lactobacillales</taxon>
        <taxon>Enterococcaceae</taxon>
        <taxon>Enterococcus</taxon>
    </lineage>
</organism>
<keyword evidence="2" id="KW-1185">Reference proteome</keyword>
<evidence type="ECO:0000313" key="2">
    <source>
        <dbReference type="Proteomes" id="UP000673375"/>
    </source>
</evidence>
<protein>
    <submittedName>
        <fullName evidence="1">XRE family transcriptional regulator</fullName>
    </submittedName>
</protein>
<accession>A0ABS4CII7</accession>
<comment type="caution">
    <text evidence="1">The sequence shown here is derived from an EMBL/GenBank/DDBJ whole genome shotgun (WGS) entry which is preliminary data.</text>
</comment>
<gene>
    <name evidence="1" type="ORF">I6N96_09095</name>
</gene>
<dbReference type="RefSeq" id="WP_209557260.1">
    <property type="nucleotide sequence ID" value="NZ_JAEDXU010000004.1"/>
</dbReference>